<evidence type="ECO:0000256" key="1">
    <source>
        <dbReference type="SAM" id="MobiDB-lite"/>
    </source>
</evidence>
<accession>A0ABR4NWS9</accession>
<feature type="compositionally biased region" description="Basic residues" evidence="1">
    <location>
        <begin position="669"/>
        <end position="678"/>
    </location>
</feature>
<gene>
    <name evidence="2" type="ORF">RNJ44_05087</name>
</gene>
<feature type="compositionally biased region" description="Polar residues" evidence="1">
    <location>
        <begin position="34"/>
        <end position="44"/>
    </location>
</feature>
<keyword evidence="3" id="KW-1185">Reference proteome</keyword>
<feature type="compositionally biased region" description="Acidic residues" evidence="1">
    <location>
        <begin position="647"/>
        <end position="662"/>
    </location>
</feature>
<proteinExistence type="predicted"/>
<evidence type="ECO:0000313" key="3">
    <source>
        <dbReference type="Proteomes" id="UP001623330"/>
    </source>
</evidence>
<evidence type="ECO:0000313" key="2">
    <source>
        <dbReference type="EMBL" id="KAL3233171.1"/>
    </source>
</evidence>
<protein>
    <submittedName>
        <fullName evidence="2">Uncharacterized protein</fullName>
    </submittedName>
</protein>
<organism evidence="2 3">
    <name type="scientific">Nakaseomyces bracarensis</name>
    <dbReference type="NCBI Taxonomy" id="273131"/>
    <lineage>
        <taxon>Eukaryota</taxon>
        <taxon>Fungi</taxon>
        <taxon>Dikarya</taxon>
        <taxon>Ascomycota</taxon>
        <taxon>Saccharomycotina</taxon>
        <taxon>Saccharomycetes</taxon>
        <taxon>Saccharomycetales</taxon>
        <taxon>Saccharomycetaceae</taxon>
        <taxon>Nakaseomyces</taxon>
    </lineage>
</organism>
<dbReference type="EMBL" id="JBEVYD010000005">
    <property type="protein sequence ID" value="KAL3233171.1"/>
    <property type="molecule type" value="Genomic_DNA"/>
</dbReference>
<feature type="compositionally biased region" description="Basic and acidic residues" evidence="1">
    <location>
        <begin position="73"/>
        <end position="90"/>
    </location>
</feature>
<dbReference type="Proteomes" id="UP001623330">
    <property type="component" value="Unassembled WGS sequence"/>
</dbReference>
<comment type="caution">
    <text evidence="2">The sequence shown here is derived from an EMBL/GenBank/DDBJ whole genome shotgun (WGS) entry which is preliminary data.</text>
</comment>
<sequence length="678" mass="78125">MPANSTQIAKSAAKRAVQLTFDDFSNIKVVGPNTAANDSKTAANIVTDEEIKENDEPIGVSGDADTQADLEIVSEKESKKNNKRVSHDSKTPATSTIPDKERRVKKQAINGNGSTNSGATKKVDVSPLTECIWSSNVPIASETYDLESYHNLEDGYDELFSLLRSKPLPYAGKIMKIMSLIDKLTYFFDPSITNLSFQDIEEGLGFVVNENMTDEQLQLLQDKMDLILYTLLKMLSTPANKSNVFTPPTMAQLKNNNRPYAKMFSRVRTLSTTMEWGYPLEWRYLTPEENPINTQRLSSLGLTLLLPADRLTLLSCLVDWTFSYAPSVSSEIFRLSHIRDETGFAVTTFSAPRFTEKSIAEIEKEYFNLCKMEREKYETRWKRRHSYTSGNYARKFEVFKDIQTAHQTALLAGKPSSSHEQIDVKCYKKWQEIFENEIIDDLLTNPYKDEKYKLRALEGLLARTKNIGEIYLPRLCTYKTEFMKELKTFESVEEVIRYYKYKEERLVDRSVDELKDQSSRFKLIYFDKIKLLDDMVNNYDTTEGIYYYELANGPDELSTFSEKLLSFGQGQPLERDMNLIADTVNKWSKLSTKLDDARNKKPNDDKNVRRLRTRGGLRSTFAYHGDDVEVDSASEYEDDFATQGTDNYDEFEYDDNSIIEDQTESRSERLKRRKQRNI</sequence>
<name>A0ABR4NWS9_9SACH</name>
<feature type="region of interest" description="Disordered" evidence="1">
    <location>
        <begin position="641"/>
        <end position="678"/>
    </location>
</feature>
<feature type="region of interest" description="Disordered" evidence="1">
    <location>
        <begin position="31"/>
        <end position="121"/>
    </location>
</feature>
<feature type="compositionally biased region" description="Polar residues" evidence="1">
    <location>
        <begin position="109"/>
        <end position="119"/>
    </location>
</feature>
<reference evidence="2 3" key="1">
    <citation type="submission" date="2024-05" db="EMBL/GenBank/DDBJ databases">
        <title>Long read based assembly of the Candida bracarensis genome reveals expanded adhesin content.</title>
        <authorList>
            <person name="Marcet-Houben M."/>
            <person name="Ksiezopolska E."/>
            <person name="Gabaldon T."/>
        </authorList>
    </citation>
    <scope>NUCLEOTIDE SEQUENCE [LARGE SCALE GENOMIC DNA]</scope>
    <source>
        <strain evidence="2 3">CBM6</strain>
    </source>
</reference>